<dbReference type="GO" id="GO:0003950">
    <property type="term" value="F:NAD+ poly-ADP-ribosyltransferase activity"/>
    <property type="evidence" value="ECO:0007669"/>
    <property type="project" value="UniProtKB-UniRule"/>
</dbReference>
<dbReference type="EC" id="2.4.2.-" evidence="1"/>
<keyword evidence="1" id="KW-0520">NAD</keyword>
<evidence type="ECO:0000256" key="1">
    <source>
        <dbReference type="RuleBase" id="RU362114"/>
    </source>
</evidence>
<dbReference type="EMBL" id="HBFQ01011232">
    <property type="protein sequence ID" value="CAD8833526.1"/>
    <property type="molecule type" value="Transcribed_RNA"/>
</dbReference>
<dbReference type="GO" id="GO:0005634">
    <property type="term" value="C:nucleus"/>
    <property type="evidence" value="ECO:0007669"/>
    <property type="project" value="TreeGrafter"/>
</dbReference>
<evidence type="ECO:0000313" key="3">
    <source>
        <dbReference type="EMBL" id="CAD8833526.1"/>
    </source>
</evidence>
<dbReference type="AlphaFoldDB" id="A0A7S0ZV24"/>
<reference evidence="3" key="1">
    <citation type="submission" date="2021-01" db="EMBL/GenBank/DDBJ databases">
        <authorList>
            <person name="Corre E."/>
            <person name="Pelletier E."/>
            <person name="Niang G."/>
            <person name="Scheremetjew M."/>
            <person name="Finn R."/>
            <person name="Kale V."/>
            <person name="Holt S."/>
            <person name="Cochrane G."/>
            <person name="Meng A."/>
            <person name="Brown T."/>
            <person name="Cohen L."/>
        </authorList>
    </citation>
    <scope>NUCLEOTIDE SEQUENCE</scope>
</reference>
<name>A0A7S0ZV24_NOCSC</name>
<protein>
    <recommendedName>
        <fullName evidence="1">Poly [ADP-ribose] polymerase</fullName>
        <shortName evidence="1">PARP</shortName>
        <ecNumber evidence="1">2.4.2.-</ecNumber>
    </recommendedName>
</protein>
<dbReference type="PROSITE" id="PS51059">
    <property type="entry name" value="PARP_CATALYTIC"/>
    <property type="match status" value="1"/>
</dbReference>
<keyword evidence="1" id="KW-0328">Glycosyltransferase</keyword>
<dbReference type="PANTHER" id="PTHR45740:SF2">
    <property type="entry name" value="POLY [ADP-RIBOSE] POLYMERASE"/>
    <property type="match status" value="1"/>
</dbReference>
<feature type="domain" description="PARP catalytic" evidence="2">
    <location>
        <begin position="1"/>
        <end position="224"/>
    </location>
</feature>
<keyword evidence="1" id="KW-0808">Transferase</keyword>
<dbReference type="Pfam" id="PF00644">
    <property type="entry name" value="PARP"/>
    <property type="match status" value="1"/>
</dbReference>
<proteinExistence type="predicted"/>
<organism evidence="3">
    <name type="scientific">Noctiluca scintillans</name>
    <name type="common">Sea sparkle</name>
    <name type="synonym">Red tide dinoflagellate</name>
    <dbReference type="NCBI Taxonomy" id="2966"/>
    <lineage>
        <taxon>Eukaryota</taxon>
        <taxon>Sar</taxon>
        <taxon>Alveolata</taxon>
        <taxon>Dinophyceae</taxon>
        <taxon>Noctilucales</taxon>
        <taxon>Noctilucaceae</taxon>
        <taxon>Noctiluca</taxon>
    </lineage>
</organism>
<evidence type="ECO:0000259" key="2">
    <source>
        <dbReference type="PROSITE" id="PS51059"/>
    </source>
</evidence>
<dbReference type="GO" id="GO:1990404">
    <property type="term" value="F:NAD+-protein mono-ADP-ribosyltransferase activity"/>
    <property type="evidence" value="ECO:0007669"/>
    <property type="project" value="TreeGrafter"/>
</dbReference>
<dbReference type="InterPro" id="IPR051712">
    <property type="entry name" value="ARTD-AVP"/>
</dbReference>
<dbReference type="InterPro" id="IPR012317">
    <property type="entry name" value="Poly(ADP-ribose)pol_cat_dom"/>
</dbReference>
<sequence>MQARIQALMDATFVRTWTRDRKLRAREETVPSRLLVQSVEKIDNPERFGCYSKRRDEFSSSRAVPSEYEIVSVISAAYFKELAGVDPCVSEAFLFHGTSRDSTVKIATRNLRLGHARSDGLFGKAGYFAEHSSKADEYSKQDGSGVYTMMICRVVLGATLVTDEHHNDARRMRELHGALDRGDCQSIMGVRRKTGYREFAIRDFELVYPEFIVRYHKQWTHMDD</sequence>
<gene>
    <name evidence="3" type="ORF">NSCI0253_LOCUS7874</name>
</gene>
<accession>A0A7S0ZV24</accession>
<dbReference type="SUPFAM" id="SSF56399">
    <property type="entry name" value="ADP-ribosylation"/>
    <property type="match status" value="1"/>
</dbReference>
<dbReference type="PANTHER" id="PTHR45740">
    <property type="entry name" value="POLY [ADP-RIBOSE] POLYMERASE"/>
    <property type="match status" value="1"/>
</dbReference>
<dbReference type="Gene3D" id="3.90.228.10">
    <property type="match status" value="1"/>
</dbReference>